<reference evidence="2 3" key="1">
    <citation type="submission" date="2015-06" db="EMBL/GenBank/DDBJ databases">
        <title>Complete genomic sequence analysis of two virulent actinophages of Streptomyces flavovirens.</title>
        <authorList>
            <person name="Sharaf A."/>
            <person name="Marie E."/>
            <person name="ElBaz R."/>
            <person name="Elmaghraby I."/>
            <person name="Mercati F."/>
        </authorList>
    </citation>
    <scope>NUCLEOTIDE SEQUENCE [LARGE SCALE GENOMIC DNA]</scope>
</reference>
<protein>
    <submittedName>
        <fullName evidence="2">Uncharacterized protein</fullName>
    </submittedName>
</protein>
<evidence type="ECO:0000313" key="3">
    <source>
        <dbReference type="Proteomes" id="UP000202764"/>
    </source>
</evidence>
<sequence length="152" mass="16894">MAKHEFSADNQPKTRGRRPGSKDKRTLILDAIRRAIPEDKQGVEAEEFFYDMLVRRALNMSDKDSAPLLKEIYARLAPPDKATLPTVEFPFREEGSAADKIEDIQSAVAAGILPVDMGNTMVSMIVAGIKVFEVTEMAERLARIEEMLNGEG</sequence>
<keyword evidence="3" id="KW-1185">Reference proteome</keyword>
<dbReference type="GeneID" id="26639434"/>
<feature type="region of interest" description="Disordered" evidence="1">
    <location>
        <begin position="1"/>
        <end position="24"/>
    </location>
</feature>
<evidence type="ECO:0000256" key="1">
    <source>
        <dbReference type="SAM" id="MobiDB-lite"/>
    </source>
</evidence>
<dbReference type="EMBL" id="KT221034">
    <property type="protein sequence ID" value="ALF00220.1"/>
    <property type="molecule type" value="Genomic_DNA"/>
</dbReference>
<dbReference type="Proteomes" id="UP000202764">
    <property type="component" value="Segment"/>
</dbReference>
<dbReference type="OrthoDB" id="25701at10239"/>
<evidence type="ECO:0000313" key="2">
    <source>
        <dbReference type="EMBL" id="ALF00220.1"/>
    </source>
</evidence>
<dbReference type="KEGG" id="vg:26639434"/>
<accession>A0A0M5M0M3</accession>
<proteinExistence type="predicted"/>
<dbReference type="RefSeq" id="YP_009213216.1">
    <property type="nucleotide sequence ID" value="NC_028952.1"/>
</dbReference>
<gene>
    <name evidence="2" type="ORF">SF3_900</name>
</gene>
<name>A0A0M5M0M3_9CAUD</name>
<organism evidence="2 3">
    <name type="scientific">Streptomyces phage SF3</name>
    <dbReference type="NCBI Taxonomy" id="1690818"/>
    <lineage>
        <taxon>Viruses</taxon>
        <taxon>Duplodnaviria</taxon>
        <taxon>Heunggongvirae</taxon>
        <taxon>Uroviricota</taxon>
        <taxon>Caudoviricetes</taxon>
        <taxon>Siftrevirus</taxon>
        <taxon>Siftrevirus SF3</taxon>
    </lineage>
</organism>